<sequence>MALSGHYICFSGFADEDGHDNEDGSECGVSTVAAAPGSTKGDVGRTWFLRGLVKLAASLGAATQTCITKRTTVLVAGRGLTHKRIVAERQLIPVVSPRWLESHGRLSFADCYVPLLYGYVFCATQMTVSEEMALTSIIESNGGIFNRTLSGATSMLFVPPEWLKQFQLYQQKHGRPSGMPHK</sequence>
<dbReference type="GO" id="GO:0033314">
    <property type="term" value="P:mitotic DNA replication checkpoint signaling"/>
    <property type="evidence" value="ECO:0007669"/>
    <property type="project" value="TreeGrafter"/>
</dbReference>
<dbReference type="InterPro" id="IPR001357">
    <property type="entry name" value="BRCT_dom"/>
</dbReference>
<feature type="non-terminal residue" evidence="3">
    <location>
        <position position="182"/>
    </location>
</feature>
<dbReference type="PANTHER" id="PTHR13561">
    <property type="entry name" value="DNA REPLICATION REGULATOR DPB11-RELATED"/>
    <property type="match status" value="1"/>
</dbReference>
<feature type="domain" description="BRCT" evidence="2">
    <location>
        <begin position="52"/>
        <end position="100"/>
    </location>
</feature>
<evidence type="ECO:0000256" key="1">
    <source>
        <dbReference type="ARBA" id="ARBA00022737"/>
    </source>
</evidence>
<dbReference type="EMBL" id="HE575320">
    <property type="protein sequence ID" value="CCC91237.1"/>
    <property type="molecule type" value="Genomic_DNA"/>
</dbReference>
<accession>G0UPC6</accession>
<name>G0UPC6_TRYCI</name>
<dbReference type="PANTHER" id="PTHR13561:SF20">
    <property type="entry name" value="DNA TOPOISOMERASE 2-BINDING PROTEIN 1"/>
    <property type="match status" value="1"/>
</dbReference>
<dbReference type="GO" id="GO:0007095">
    <property type="term" value="P:mitotic G2 DNA damage checkpoint signaling"/>
    <property type="evidence" value="ECO:0007669"/>
    <property type="project" value="TreeGrafter"/>
</dbReference>
<dbReference type="PROSITE" id="PS50172">
    <property type="entry name" value="BRCT"/>
    <property type="match status" value="1"/>
</dbReference>
<gene>
    <name evidence="3" type="ORF">TCIL3000_7_360</name>
</gene>
<evidence type="ECO:0000259" key="2">
    <source>
        <dbReference type="PROSITE" id="PS50172"/>
    </source>
</evidence>
<dbReference type="Gene3D" id="3.40.50.10190">
    <property type="entry name" value="BRCT domain"/>
    <property type="match status" value="1"/>
</dbReference>
<dbReference type="InterPro" id="IPR036420">
    <property type="entry name" value="BRCT_dom_sf"/>
</dbReference>
<dbReference type="GO" id="GO:0006270">
    <property type="term" value="P:DNA replication initiation"/>
    <property type="evidence" value="ECO:0007669"/>
    <property type="project" value="TreeGrafter"/>
</dbReference>
<dbReference type="Pfam" id="PF00533">
    <property type="entry name" value="BRCT"/>
    <property type="match status" value="1"/>
</dbReference>
<dbReference type="SUPFAM" id="SSF52113">
    <property type="entry name" value="BRCT domain"/>
    <property type="match status" value="2"/>
</dbReference>
<organism evidence="3">
    <name type="scientific">Trypanosoma congolense (strain IL3000)</name>
    <dbReference type="NCBI Taxonomy" id="1068625"/>
    <lineage>
        <taxon>Eukaryota</taxon>
        <taxon>Discoba</taxon>
        <taxon>Euglenozoa</taxon>
        <taxon>Kinetoplastea</taxon>
        <taxon>Metakinetoplastina</taxon>
        <taxon>Trypanosomatida</taxon>
        <taxon>Trypanosomatidae</taxon>
        <taxon>Trypanosoma</taxon>
        <taxon>Nannomonas</taxon>
    </lineage>
</organism>
<protein>
    <submittedName>
        <fullName evidence="3">Uncharacterized protein TCIL3000_7_360</fullName>
    </submittedName>
</protein>
<dbReference type="AlphaFoldDB" id="G0UPC6"/>
<proteinExistence type="predicted"/>
<keyword evidence="1" id="KW-0677">Repeat</keyword>
<dbReference type="VEuPathDB" id="TriTrypDB:TcIL3000_7_360"/>
<evidence type="ECO:0000313" key="3">
    <source>
        <dbReference type="EMBL" id="CCC91237.1"/>
    </source>
</evidence>
<reference evidence="3" key="1">
    <citation type="journal article" date="2012" name="Proc. Natl. Acad. Sci. U.S.A.">
        <title>Antigenic diversity is generated by distinct evolutionary mechanisms in African trypanosome species.</title>
        <authorList>
            <person name="Jackson A.P."/>
            <person name="Berry A."/>
            <person name="Aslett M."/>
            <person name="Allison H.C."/>
            <person name="Burton P."/>
            <person name="Vavrova-Anderson J."/>
            <person name="Brown R."/>
            <person name="Browne H."/>
            <person name="Corton N."/>
            <person name="Hauser H."/>
            <person name="Gamble J."/>
            <person name="Gilderthorp R."/>
            <person name="Marcello L."/>
            <person name="McQuillan J."/>
            <person name="Otto T.D."/>
            <person name="Quail M.A."/>
            <person name="Sanders M.J."/>
            <person name="van Tonder A."/>
            <person name="Ginger M.L."/>
            <person name="Field M.C."/>
            <person name="Barry J.D."/>
            <person name="Hertz-Fowler C."/>
            <person name="Berriman M."/>
        </authorList>
    </citation>
    <scope>NUCLEOTIDE SEQUENCE</scope>
    <source>
        <strain evidence="3">IL3000</strain>
    </source>
</reference>